<feature type="signal peptide" evidence="1">
    <location>
        <begin position="1"/>
        <end position="21"/>
    </location>
</feature>
<dbReference type="Ensembl" id="ENSNFUT00015030783.1">
    <property type="protein sequence ID" value="ENSNFUP00015029464.1"/>
    <property type="gene ID" value="ENSNFUG00015014336.1"/>
</dbReference>
<dbReference type="GeneTree" id="ENSGT01030000234802"/>
<dbReference type="KEGG" id="nfu:107396832"/>
<evidence type="ECO:0000313" key="2">
    <source>
        <dbReference type="EMBL" id="KAF7211570.1"/>
    </source>
</evidence>
<evidence type="ECO:0000313" key="3">
    <source>
        <dbReference type="EMBL" id="SBS56021.1"/>
    </source>
</evidence>
<feature type="chain" id="PRO_5044555155" evidence="1">
    <location>
        <begin position="22"/>
        <end position="217"/>
    </location>
</feature>
<protein>
    <submittedName>
        <fullName evidence="2">Saxitoxin and tetrodotoxin-binding protein 1-like</fullName>
    </submittedName>
</protein>
<dbReference type="AlphaFoldDB" id="A0A1A8V880"/>
<accession>A0A1A8V880</accession>
<dbReference type="GeneID" id="107396832"/>
<reference evidence="4" key="4">
    <citation type="submission" date="2025-05" db="UniProtKB">
        <authorList>
            <consortium name="Ensembl"/>
        </authorList>
    </citation>
    <scope>IDENTIFICATION</scope>
</reference>
<sequence length="217" mass="24816">MCLLKGPGFLLLLLAAISTNAAPTHEHCSTVTKRMPTKHLHRIFGEWVLVWSVADHEDGHSLLANCSSSHVEFKLLPGNKTFEYIERNVYKGSLDSCTTYYENMTIPTDDAEHHTLKYDSIRVEKDGQVEPYNDTGDVDFYEGCHDCLAMTYKTSTIRFLLIYKREGAHRDVEHHKTHHNDLKKLAECLKFPHDRVYTYDGLADFCHKKSAPEASQS</sequence>
<gene>
    <name evidence="3" type="primary">Nfu_g_1_012083</name>
    <name evidence="4" type="synonym">LOC107396832</name>
    <name evidence="2" type="ORF">G4P62_018800</name>
</gene>
<dbReference type="InterPro" id="IPR012674">
    <property type="entry name" value="Calycin"/>
</dbReference>
<name>A0A1A8V880_NOTFU</name>
<dbReference type="OrthoDB" id="8929479at2759"/>
<reference evidence="3" key="2">
    <citation type="submission" date="2016-06" db="EMBL/GenBank/DDBJ databases">
        <title>The genome of a short-lived fish provides insights into sex chromosome evolution and the genetic control of aging.</title>
        <authorList>
            <person name="Reichwald K."/>
            <person name="Felder M."/>
            <person name="Petzold A."/>
            <person name="Koch P."/>
            <person name="Groth M."/>
            <person name="Platzer M."/>
        </authorList>
    </citation>
    <scope>NUCLEOTIDE SEQUENCE</scope>
    <source>
        <tissue evidence="3">Brain</tissue>
    </source>
</reference>
<dbReference type="Proteomes" id="UP000694548">
    <property type="component" value="Unassembled WGS sequence"/>
</dbReference>
<dbReference type="EMBL" id="HAEJ01015564">
    <property type="protein sequence ID" value="SBS56021.1"/>
    <property type="molecule type" value="Transcribed_RNA"/>
</dbReference>
<evidence type="ECO:0000313" key="5">
    <source>
        <dbReference type="Proteomes" id="UP000694548"/>
    </source>
</evidence>
<proteinExistence type="predicted"/>
<keyword evidence="1" id="KW-0732">Signal</keyword>
<dbReference type="Proteomes" id="UP000822369">
    <property type="component" value="Chromosome 12"/>
</dbReference>
<reference evidence="3" key="1">
    <citation type="submission" date="2016-05" db="EMBL/GenBank/DDBJ databases">
        <authorList>
            <person name="Lavstsen T."/>
            <person name="Jespersen J.S."/>
        </authorList>
    </citation>
    <scope>NUCLEOTIDE SEQUENCE</scope>
    <source>
        <tissue evidence="3">Brain</tissue>
    </source>
</reference>
<dbReference type="Gene3D" id="2.40.128.20">
    <property type="match status" value="1"/>
</dbReference>
<evidence type="ECO:0000313" key="4">
    <source>
        <dbReference type="Ensembl" id="ENSNFUP00015029464.1"/>
    </source>
</evidence>
<reference evidence="2" key="3">
    <citation type="submission" date="2020-03" db="EMBL/GenBank/DDBJ databases">
        <title>Intra-Species Differences in Population Size shape Life History and Genome Evolution.</title>
        <authorList>
            <person name="Willemsen D."/>
            <person name="Cui R."/>
            <person name="Valenzano D.R."/>
        </authorList>
    </citation>
    <scope>NUCLEOTIDE SEQUENCE</scope>
    <source>
        <strain evidence="2">GRZ</strain>
        <tissue evidence="2">Whole</tissue>
    </source>
</reference>
<organism evidence="3">
    <name type="scientific">Nothobranchius furzeri</name>
    <name type="common">Turquoise killifish</name>
    <dbReference type="NCBI Taxonomy" id="105023"/>
    <lineage>
        <taxon>Eukaryota</taxon>
        <taxon>Metazoa</taxon>
        <taxon>Chordata</taxon>
        <taxon>Craniata</taxon>
        <taxon>Vertebrata</taxon>
        <taxon>Euteleostomi</taxon>
        <taxon>Actinopterygii</taxon>
        <taxon>Neopterygii</taxon>
        <taxon>Teleostei</taxon>
        <taxon>Neoteleostei</taxon>
        <taxon>Acanthomorphata</taxon>
        <taxon>Ovalentaria</taxon>
        <taxon>Atherinomorphae</taxon>
        <taxon>Cyprinodontiformes</taxon>
        <taxon>Nothobranchiidae</taxon>
        <taxon>Nothobranchius</taxon>
    </lineage>
</organism>
<evidence type="ECO:0000256" key="1">
    <source>
        <dbReference type="SAM" id="SignalP"/>
    </source>
</evidence>
<dbReference type="Bgee" id="ENSNFUG00015014336">
    <property type="expression patterns" value="Expressed in liver and 2 other cell types or tissues"/>
</dbReference>
<dbReference type="OMA" id="EWILIEA"/>
<keyword evidence="5" id="KW-1185">Reference proteome</keyword>
<dbReference type="EMBL" id="JAAVVJ010000012">
    <property type="protein sequence ID" value="KAF7211570.1"/>
    <property type="molecule type" value="Genomic_DNA"/>
</dbReference>